<organism evidence="2">
    <name type="scientific">human gut metagenome</name>
    <dbReference type="NCBI Taxonomy" id="408170"/>
    <lineage>
        <taxon>unclassified sequences</taxon>
        <taxon>metagenomes</taxon>
        <taxon>organismal metagenomes</taxon>
    </lineage>
</organism>
<dbReference type="PROSITE" id="PS50022">
    <property type="entry name" value="FA58C_3"/>
    <property type="match status" value="1"/>
</dbReference>
<accession>K1SIB1</accession>
<proteinExistence type="predicted"/>
<dbReference type="AlphaFoldDB" id="K1SIB1"/>
<protein>
    <submittedName>
        <fullName evidence="2">Coagulation factor 5/8 type domain protein</fullName>
    </submittedName>
</protein>
<feature type="non-terminal residue" evidence="2">
    <location>
        <position position="1"/>
    </location>
</feature>
<evidence type="ECO:0000259" key="1">
    <source>
        <dbReference type="PROSITE" id="PS50022"/>
    </source>
</evidence>
<evidence type="ECO:0000313" key="2">
    <source>
        <dbReference type="EMBL" id="EKC47031.1"/>
    </source>
</evidence>
<feature type="non-terminal residue" evidence="2">
    <location>
        <position position="191"/>
    </location>
</feature>
<dbReference type="Pfam" id="PF00754">
    <property type="entry name" value="F5_F8_type_C"/>
    <property type="match status" value="1"/>
</dbReference>
<reference evidence="2" key="1">
    <citation type="journal article" date="2013" name="Environ. Microbiol.">
        <title>Microbiota from the distal guts of lean and obese adolescents exhibit partial functional redundancy besides clear differences in community structure.</title>
        <authorList>
            <person name="Ferrer M."/>
            <person name="Ruiz A."/>
            <person name="Lanza F."/>
            <person name="Haange S.B."/>
            <person name="Oberbach A."/>
            <person name="Till H."/>
            <person name="Bargiela R."/>
            <person name="Campoy C."/>
            <person name="Segura M.T."/>
            <person name="Richter M."/>
            <person name="von Bergen M."/>
            <person name="Seifert J."/>
            <person name="Suarez A."/>
        </authorList>
    </citation>
    <scope>NUCLEOTIDE SEQUENCE</scope>
</reference>
<feature type="domain" description="F5/8 type C" evidence="1">
    <location>
        <begin position="82"/>
        <end position="191"/>
    </location>
</feature>
<dbReference type="Gene3D" id="2.60.120.260">
    <property type="entry name" value="Galactose-binding domain-like"/>
    <property type="match status" value="1"/>
</dbReference>
<comment type="caution">
    <text evidence="2">The sequence shown here is derived from an EMBL/GenBank/DDBJ whole genome shotgun (WGS) entry which is preliminary data.</text>
</comment>
<sequence>NCFYEASGIHSQYEPADDYKVTENPDMVNPGQTPQQNSDGILSGATVWDGYKLNASSPLIDAGIYVPQMGTTDFYGTQLYWGNAPDIGVHEYQQGEYNNPSNFALGKTVTSNNSHESLTPDLMVDGIYSQNSRWAAANSDLPIWLDIDFGKDTTFNKVVLTENIVSGWASPRIASFNLQIPTADGYQTIYT</sequence>
<gene>
    <name evidence="2" type="ORF">LEA_19582</name>
</gene>
<name>K1SIB1_9ZZZZ</name>
<dbReference type="SUPFAM" id="SSF49785">
    <property type="entry name" value="Galactose-binding domain-like"/>
    <property type="match status" value="1"/>
</dbReference>
<dbReference type="InterPro" id="IPR000421">
    <property type="entry name" value="FA58C"/>
</dbReference>
<dbReference type="InterPro" id="IPR008979">
    <property type="entry name" value="Galactose-bd-like_sf"/>
</dbReference>
<dbReference type="EMBL" id="AJWY01013458">
    <property type="protein sequence ID" value="EKC47031.1"/>
    <property type="molecule type" value="Genomic_DNA"/>
</dbReference>